<reference evidence="1 2" key="1">
    <citation type="submission" date="2024-07" db="EMBL/GenBank/DDBJ databases">
        <title>Genomic Encyclopedia of Type Strains, Phase V (KMG-V): Genome sequencing to study the core and pangenomes of soil and plant-associated prokaryotes.</title>
        <authorList>
            <person name="Whitman W."/>
        </authorList>
    </citation>
    <scope>NUCLEOTIDE SEQUENCE [LARGE SCALE GENOMIC DNA]</scope>
    <source>
        <strain evidence="1 2">USDA 415</strain>
    </source>
</reference>
<comment type="caution">
    <text evidence="1">The sequence shown here is derived from an EMBL/GenBank/DDBJ whole genome shotgun (WGS) entry which is preliminary data.</text>
</comment>
<dbReference type="GeneID" id="92951296"/>
<keyword evidence="2" id="KW-1185">Reference proteome</keyword>
<name>A0ABV4FCP4_BRAEL</name>
<gene>
    <name evidence="1" type="ORF">ABIF29_008029</name>
</gene>
<protein>
    <submittedName>
        <fullName evidence="1">Uncharacterized protein</fullName>
    </submittedName>
</protein>
<evidence type="ECO:0000313" key="2">
    <source>
        <dbReference type="Proteomes" id="UP001565471"/>
    </source>
</evidence>
<dbReference type="Proteomes" id="UP001565471">
    <property type="component" value="Unassembled WGS sequence"/>
</dbReference>
<dbReference type="EMBL" id="JBGBZA010000002">
    <property type="protein sequence ID" value="MEY9321230.1"/>
    <property type="molecule type" value="Genomic_DNA"/>
</dbReference>
<evidence type="ECO:0000313" key="1">
    <source>
        <dbReference type="EMBL" id="MEY9321230.1"/>
    </source>
</evidence>
<dbReference type="RefSeq" id="WP_244436048.1">
    <property type="nucleotide sequence ID" value="NZ_BJNL01000172.1"/>
</dbReference>
<sequence>MSPAQGRLHIRPAAHEASEQILAGGLNLGNPLVSQRRLGVGEALAGARDKRLPPVQQIELVLLRLERRRTSRYSRTASRNRFAKLRIRVTCTNDGGNRVCLALHPGKGLAALRFKDPETFASQSPWRPLLSIGITNAK</sequence>
<accession>A0ABV4FCP4</accession>
<organism evidence="1 2">
    <name type="scientific">Bradyrhizobium elkanii</name>
    <dbReference type="NCBI Taxonomy" id="29448"/>
    <lineage>
        <taxon>Bacteria</taxon>
        <taxon>Pseudomonadati</taxon>
        <taxon>Pseudomonadota</taxon>
        <taxon>Alphaproteobacteria</taxon>
        <taxon>Hyphomicrobiales</taxon>
        <taxon>Nitrobacteraceae</taxon>
        <taxon>Bradyrhizobium</taxon>
    </lineage>
</organism>
<proteinExistence type="predicted"/>